<organism evidence="1">
    <name type="scientific">Arundo donax</name>
    <name type="common">Giant reed</name>
    <name type="synonym">Donax arundinaceus</name>
    <dbReference type="NCBI Taxonomy" id="35708"/>
    <lineage>
        <taxon>Eukaryota</taxon>
        <taxon>Viridiplantae</taxon>
        <taxon>Streptophyta</taxon>
        <taxon>Embryophyta</taxon>
        <taxon>Tracheophyta</taxon>
        <taxon>Spermatophyta</taxon>
        <taxon>Magnoliopsida</taxon>
        <taxon>Liliopsida</taxon>
        <taxon>Poales</taxon>
        <taxon>Poaceae</taxon>
        <taxon>PACMAD clade</taxon>
        <taxon>Arundinoideae</taxon>
        <taxon>Arundineae</taxon>
        <taxon>Arundo</taxon>
    </lineage>
</organism>
<reference evidence="1" key="2">
    <citation type="journal article" date="2015" name="Data Brief">
        <title>Shoot transcriptome of the giant reed, Arundo donax.</title>
        <authorList>
            <person name="Barrero R.A."/>
            <person name="Guerrero F.D."/>
            <person name="Moolhuijzen P."/>
            <person name="Goolsby J.A."/>
            <person name="Tidwell J."/>
            <person name="Bellgard S.E."/>
            <person name="Bellgard M.I."/>
        </authorList>
    </citation>
    <scope>NUCLEOTIDE SEQUENCE</scope>
    <source>
        <tissue evidence="1">Shoot tissue taken approximately 20 cm above the soil surface</tissue>
    </source>
</reference>
<reference evidence="1" key="1">
    <citation type="submission" date="2014-09" db="EMBL/GenBank/DDBJ databases">
        <authorList>
            <person name="Magalhaes I.L.F."/>
            <person name="Oliveira U."/>
            <person name="Santos F.R."/>
            <person name="Vidigal T.H.D.A."/>
            <person name="Brescovit A.D."/>
            <person name="Santos A.J."/>
        </authorList>
    </citation>
    <scope>NUCLEOTIDE SEQUENCE</scope>
    <source>
        <tissue evidence="1">Shoot tissue taken approximately 20 cm above the soil surface</tissue>
    </source>
</reference>
<sequence length="8" mass="827">MGKPGPKL</sequence>
<protein>
    <submittedName>
        <fullName evidence="1">Uncharacterized protein</fullName>
    </submittedName>
</protein>
<dbReference type="EMBL" id="GBRH01254448">
    <property type="protein sequence ID" value="JAD43447.1"/>
    <property type="molecule type" value="Transcribed_RNA"/>
</dbReference>
<proteinExistence type="predicted"/>
<evidence type="ECO:0000313" key="1">
    <source>
        <dbReference type="EMBL" id="JAD43447.1"/>
    </source>
</evidence>
<name>A0A0A9A8S3_ARUDO</name>
<accession>A0A0A9A8S3</accession>